<dbReference type="AlphaFoldDB" id="A0AAV4A743"/>
<dbReference type="Gene3D" id="2.130.10.10">
    <property type="entry name" value="YVTN repeat-like/Quinoprotein amine dehydrogenase"/>
    <property type="match status" value="1"/>
</dbReference>
<keyword evidence="3 5" id="KW-0853">WD repeat</keyword>
<evidence type="ECO:0000256" key="1">
    <source>
        <dbReference type="ARBA" id="ARBA00004496"/>
    </source>
</evidence>
<dbReference type="InterPro" id="IPR036322">
    <property type="entry name" value="WD40_repeat_dom_sf"/>
</dbReference>
<accession>A0AAV4A743</accession>
<dbReference type="PANTHER" id="PTHR46853:SF1">
    <property type="entry name" value="METHYLOSOME PROTEIN 50"/>
    <property type="match status" value="1"/>
</dbReference>
<gene>
    <name evidence="7" type="ORF">PoB_002998900</name>
</gene>
<dbReference type="InterPro" id="IPR052139">
    <property type="entry name" value="Methylosome_Comp_WDR77"/>
</dbReference>
<evidence type="ECO:0000313" key="7">
    <source>
        <dbReference type="EMBL" id="GFO03484.1"/>
    </source>
</evidence>
<evidence type="ECO:0000256" key="3">
    <source>
        <dbReference type="ARBA" id="ARBA00022574"/>
    </source>
</evidence>
<keyword evidence="4" id="KW-0677">Repeat</keyword>
<dbReference type="PROSITE" id="PS50294">
    <property type="entry name" value="WD_REPEATS_REGION"/>
    <property type="match status" value="1"/>
</dbReference>
<keyword evidence="2" id="KW-0963">Cytoplasm</keyword>
<comment type="caution">
    <text evidence="7">The sequence shown here is derived from an EMBL/GenBank/DDBJ whole genome shotgun (WGS) entry which is preliminary data.</text>
</comment>
<dbReference type="Proteomes" id="UP000735302">
    <property type="component" value="Unassembled WGS sequence"/>
</dbReference>
<dbReference type="GO" id="GO:0007309">
    <property type="term" value="P:oocyte axis specification"/>
    <property type="evidence" value="ECO:0007669"/>
    <property type="project" value="TreeGrafter"/>
</dbReference>
<dbReference type="GO" id="GO:0034709">
    <property type="term" value="C:methylosome"/>
    <property type="evidence" value="ECO:0007669"/>
    <property type="project" value="TreeGrafter"/>
</dbReference>
<dbReference type="InterPro" id="IPR015943">
    <property type="entry name" value="WD40/YVTN_repeat-like_dom_sf"/>
</dbReference>
<dbReference type="SMART" id="SM00320">
    <property type="entry name" value="WD40"/>
    <property type="match status" value="3"/>
</dbReference>
<feature type="repeat" description="WD" evidence="5">
    <location>
        <begin position="106"/>
        <end position="147"/>
    </location>
</feature>
<feature type="region of interest" description="Disordered" evidence="6">
    <location>
        <begin position="255"/>
        <end position="317"/>
    </location>
</feature>
<feature type="repeat" description="WD" evidence="5">
    <location>
        <begin position="148"/>
        <end position="190"/>
    </location>
</feature>
<feature type="compositionally biased region" description="Polar residues" evidence="6">
    <location>
        <begin position="301"/>
        <end position="317"/>
    </location>
</feature>
<dbReference type="InterPro" id="IPR019775">
    <property type="entry name" value="WD40_repeat_CS"/>
</dbReference>
<dbReference type="PROSITE" id="PS50082">
    <property type="entry name" value="WD_REPEATS_2"/>
    <property type="match status" value="2"/>
</dbReference>
<sequence>MTEEFFSTRRFALTTFTRIDMMSNGGLLLGASCLTGQYWFGSLWFYKNPEHAPDVDSCTAGVQLEAGVGGARWVDTTHVLVGLDTGGIAVWRLEDDFHTFVLSQSASGHDGVVTSVSVTSDSHFAVTSAHDRCIKIWDLPSFSLVYSAKAHSDLVSCVDSHPSEPHLFLSCAQDDRILLWDRRKTRPASILTGSASKLITLNINLIYAKVCYCDVSHQDFVHGLAWPTYSKLYTCGWDAQVLSHNLDAGQPTVLGQASAASHTESAGDLDEREDGELGSPRLTNGDIADHVGGGDSGLKASYSQAVKSSSQEISAEG</sequence>
<feature type="compositionally biased region" description="Polar residues" evidence="6">
    <location>
        <begin position="255"/>
        <end position="264"/>
    </location>
</feature>
<organism evidence="7 8">
    <name type="scientific">Plakobranchus ocellatus</name>
    <dbReference type="NCBI Taxonomy" id="259542"/>
    <lineage>
        <taxon>Eukaryota</taxon>
        <taxon>Metazoa</taxon>
        <taxon>Spiralia</taxon>
        <taxon>Lophotrochozoa</taxon>
        <taxon>Mollusca</taxon>
        <taxon>Gastropoda</taxon>
        <taxon>Heterobranchia</taxon>
        <taxon>Euthyneura</taxon>
        <taxon>Panpulmonata</taxon>
        <taxon>Sacoglossa</taxon>
        <taxon>Placobranchoidea</taxon>
        <taxon>Plakobranchidae</taxon>
        <taxon>Plakobranchus</taxon>
    </lineage>
</organism>
<reference evidence="7 8" key="1">
    <citation type="journal article" date="2021" name="Elife">
        <title>Chloroplast acquisition without the gene transfer in kleptoplastic sea slugs, Plakobranchus ocellatus.</title>
        <authorList>
            <person name="Maeda T."/>
            <person name="Takahashi S."/>
            <person name="Yoshida T."/>
            <person name="Shimamura S."/>
            <person name="Takaki Y."/>
            <person name="Nagai Y."/>
            <person name="Toyoda A."/>
            <person name="Suzuki Y."/>
            <person name="Arimoto A."/>
            <person name="Ishii H."/>
            <person name="Satoh N."/>
            <person name="Nishiyama T."/>
            <person name="Hasebe M."/>
            <person name="Maruyama T."/>
            <person name="Minagawa J."/>
            <person name="Obokata J."/>
            <person name="Shigenobu S."/>
        </authorList>
    </citation>
    <scope>NUCLEOTIDE SEQUENCE [LARGE SCALE GENOMIC DNA]</scope>
</reference>
<evidence type="ECO:0000313" key="8">
    <source>
        <dbReference type="Proteomes" id="UP000735302"/>
    </source>
</evidence>
<dbReference type="PANTHER" id="PTHR46853">
    <property type="entry name" value="METHYLOSOME PROTEIN 50"/>
    <property type="match status" value="1"/>
</dbReference>
<dbReference type="InterPro" id="IPR001680">
    <property type="entry name" value="WD40_rpt"/>
</dbReference>
<name>A0AAV4A743_9GAST</name>
<proteinExistence type="predicted"/>
<dbReference type="Pfam" id="PF00400">
    <property type="entry name" value="WD40"/>
    <property type="match status" value="2"/>
</dbReference>
<dbReference type="SUPFAM" id="SSF50978">
    <property type="entry name" value="WD40 repeat-like"/>
    <property type="match status" value="1"/>
</dbReference>
<comment type="subcellular location">
    <subcellularLocation>
        <location evidence="1">Cytoplasm</location>
    </subcellularLocation>
</comment>
<dbReference type="PROSITE" id="PS00678">
    <property type="entry name" value="WD_REPEATS_1"/>
    <property type="match status" value="1"/>
</dbReference>
<feature type="compositionally biased region" description="Acidic residues" evidence="6">
    <location>
        <begin position="267"/>
        <end position="276"/>
    </location>
</feature>
<keyword evidence="8" id="KW-1185">Reference proteome</keyword>
<evidence type="ECO:0000256" key="5">
    <source>
        <dbReference type="PROSITE-ProRule" id="PRU00221"/>
    </source>
</evidence>
<evidence type="ECO:0000256" key="6">
    <source>
        <dbReference type="SAM" id="MobiDB-lite"/>
    </source>
</evidence>
<evidence type="ECO:0000256" key="2">
    <source>
        <dbReference type="ARBA" id="ARBA00022490"/>
    </source>
</evidence>
<protein>
    <submittedName>
        <fullName evidence="7">Methylosome protein 50</fullName>
    </submittedName>
</protein>
<dbReference type="EMBL" id="BLXT01003727">
    <property type="protein sequence ID" value="GFO03484.1"/>
    <property type="molecule type" value="Genomic_DNA"/>
</dbReference>
<evidence type="ECO:0000256" key="4">
    <source>
        <dbReference type="ARBA" id="ARBA00022737"/>
    </source>
</evidence>